<reference evidence="1 2" key="1">
    <citation type="journal article" date="2019" name="Genome Biol. Evol.">
        <title>Insights into the evolution of the New World diploid cottons (Gossypium, subgenus Houzingenia) based on genome sequencing.</title>
        <authorList>
            <person name="Grover C.E."/>
            <person name="Arick M.A. 2nd"/>
            <person name="Thrash A."/>
            <person name="Conover J.L."/>
            <person name="Sanders W.S."/>
            <person name="Peterson D.G."/>
            <person name="Frelichowski J.E."/>
            <person name="Scheffler J.A."/>
            <person name="Scheffler B.E."/>
            <person name="Wendel J.F."/>
        </authorList>
    </citation>
    <scope>NUCLEOTIDE SEQUENCE [LARGE SCALE GENOMIC DNA]</scope>
    <source>
        <strain evidence="1">27</strain>
        <tissue evidence="1">Leaf</tissue>
    </source>
</reference>
<proteinExistence type="predicted"/>
<dbReference type="EMBL" id="JABFAC010000007">
    <property type="protein sequence ID" value="MBA0619271.1"/>
    <property type="molecule type" value="Genomic_DNA"/>
</dbReference>
<dbReference type="AlphaFoldDB" id="A0A7J8RZK0"/>
<sequence>MTNLRELEIYRPFNIENFNEEELGENPPIIGSKYLYSLSIINYGEHESVDPKHLAVSFLAVQEDPMPTLEKLPNLRILKLVSFEGKEMFCSAQGFPELESLSLSGLHNLKEWNVDEGAMPSLQRLEIWECHHLKMLPEGLRFITTLKELKVTLMGKTFKHRLEEEGEDFYKVKHVPNIIFHACYLY</sequence>
<dbReference type="Proteomes" id="UP000593561">
    <property type="component" value="Unassembled WGS sequence"/>
</dbReference>
<evidence type="ECO:0000313" key="2">
    <source>
        <dbReference type="Proteomes" id="UP000593561"/>
    </source>
</evidence>
<keyword evidence="2" id="KW-1185">Reference proteome</keyword>
<comment type="caution">
    <text evidence="1">The sequence shown here is derived from an EMBL/GenBank/DDBJ whole genome shotgun (WGS) entry which is preliminary data.</text>
</comment>
<dbReference type="PANTHER" id="PTHR15140:SF37">
    <property type="entry name" value="UBIQUITIN-LIKE DOMAIN-CONTAINING PROTEIN"/>
    <property type="match status" value="1"/>
</dbReference>
<dbReference type="Gene3D" id="3.80.10.10">
    <property type="entry name" value="Ribonuclease Inhibitor"/>
    <property type="match status" value="1"/>
</dbReference>
<evidence type="ECO:0000313" key="1">
    <source>
        <dbReference type="EMBL" id="MBA0619271.1"/>
    </source>
</evidence>
<organism evidence="1 2">
    <name type="scientific">Gossypium davidsonii</name>
    <name type="common">Davidson's cotton</name>
    <name type="synonym">Gossypium klotzschianum subsp. davidsonii</name>
    <dbReference type="NCBI Taxonomy" id="34287"/>
    <lineage>
        <taxon>Eukaryota</taxon>
        <taxon>Viridiplantae</taxon>
        <taxon>Streptophyta</taxon>
        <taxon>Embryophyta</taxon>
        <taxon>Tracheophyta</taxon>
        <taxon>Spermatophyta</taxon>
        <taxon>Magnoliopsida</taxon>
        <taxon>eudicotyledons</taxon>
        <taxon>Gunneridae</taxon>
        <taxon>Pentapetalae</taxon>
        <taxon>rosids</taxon>
        <taxon>malvids</taxon>
        <taxon>Malvales</taxon>
        <taxon>Malvaceae</taxon>
        <taxon>Malvoideae</taxon>
        <taxon>Gossypium</taxon>
    </lineage>
</organism>
<dbReference type="PANTHER" id="PTHR15140">
    <property type="entry name" value="TUBULIN-SPECIFIC CHAPERONE E"/>
    <property type="match status" value="1"/>
</dbReference>
<accession>A0A7J8RZK0</accession>
<name>A0A7J8RZK0_GOSDV</name>
<gene>
    <name evidence="1" type="ORF">Godav_028478</name>
</gene>
<dbReference type="InterPro" id="IPR032675">
    <property type="entry name" value="LRR_dom_sf"/>
</dbReference>
<dbReference type="SUPFAM" id="SSF52058">
    <property type="entry name" value="L domain-like"/>
    <property type="match status" value="1"/>
</dbReference>
<protein>
    <submittedName>
        <fullName evidence="1">Uncharacterized protein</fullName>
    </submittedName>
</protein>